<dbReference type="PANTHER" id="PTHR37461">
    <property type="entry name" value="ANTI-SIGMA-K FACTOR RSKA"/>
    <property type="match status" value="1"/>
</dbReference>
<proteinExistence type="predicted"/>
<reference evidence="11" key="1">
    <citation type="journal article" date="2019" name="Int. J. Syst. Evol. Microbiol.">
        <title>The Global Catalogue of Microorganisms (GCM) 10K type strain sequencing project: providing services to taxonomists for standard genome sequencing and annotation.</title>
        <authorList>
            <consortium name="The Broad Institute Genomics Platform"/>
            <consortium name="The Broad Institute Genome Sequencing Center for Infectious Disease"/>
            <person name="Wu L."/>
            <person name="Ma J."/>
        </authorList>
    </citation>
    <scope>NUCLEOTIDE SEQUENCE [LARGE SCALE GENOMIC DNA]</scope>
    <source>
        <strain evidence="11">CCUG 56029</strain>
    </source>
</reference>
<keyword evidence="4" id="KW-0812">Transmembrane</keyword>
<evidence type="ECO:0000313" key="11">
    <source>
        <dbReference type="Proteomes" id="UP001597213"/>
    </source>
</evidence>
<dbReference type="Proteomes" id="UP001597213">
    <property type="component" value="Unassembled WGS sequence"/>
</dbReference>
<organism evidence="10 11">
    <name type="scientific">Paracoccus pacificus</name>
    <dbReference type="NCBI Taxonomy" id="1463598"/>
    <lineage>
        <taxon>Bacteria</taxon>
        <taxon>Pseudomonadati</taxon>
        <taxon>Pseudomonadota</taxon>
        <taxon>Alphaproteobacteria</taxon>
        <taxon>Rhodobacterales</taxon>
        <taxon>Paracoccaceae</taxon>
        <taxon>Paracoccus</taxon>
    </lineage>
</organism>
<evidence type="ECO:0000256" key="1">
    <source>
        <dbReference type="ARBA" id="ARBA00004167"/>
    </source>
</evidence>
<dbReference type="RefSeq" id="WP_379143533.1">
    <property type="nucleotide sequence ID" value="NZ_JBHUEN010000043.1"/>
</dbReference>
<evidence type="ECO:0000256" key="2">
    <source>
        <dbReference type="ARBA" id="ARBA00004236"/>
    </source>
</evidence>
<evidence type="ECO:0000256" key="7">
    <source>
        <dbReference type="ARBA" id="ARBA00029829"/>
    </source>
</evidence>
<dbReference type="InterPro" id="IPR051474">
    <property type="entry name" value="Anti-sigma-K/W_factor"/>
</dbReference>
<dbReference type="InterPro" id="IPR018764">
    <property type="entry name" value="RskA_C"/>
</dbReference>
<evidence type="ECO:0000256" key="5">
    <source>
        <dbReference type="ARBA" id="ARBA00022989"/>
    </source>
</evidence>
<evidence type="ECO:0000256" key="4">
    <source>
        <dbReference type="ARBA" id="ARBA00022692"/>
    </source>
</evidence>
<keyword evidence="11" id="KW-1185">Reference proteome</keyword>
<dbReference type="InterPro" id="IPR041916">
    <property type="entry name" value="Anti_sigma_zinc_sf"/>
</dbReference>
<comment type="subcellular location">
    <subcellularLocation>
        <location evidence="2">Cell membrane</location>
    </subcellularLocation>
    <subcellularLocation>
        <location evidence="1">Membrane</location>
        <topology evidence="1">Single-pass membrane protein</topology>
    </subcellularLocation>
</comment>
<evidence type="ECO:0000259" key="9">
    <source>
        <dbReference type="Pfam" id="PF10099"/>
    </source>
</evidence>
<gene>
    <name evidence="10" type="ORF">ACFSCT_13530</name>
</gene>
<sequence length="238" mass="24947">MSDIVLPPDEEDEALAAEYALGLLPAEEMLTVRDRLGRDTAFAAKVRLWQERLAAMVDEVPPEPVPKEAWAGIQQALGQRDQPMGRPRAPARASGGWFAGWKAWLSGAIAICAVAVAIMIYPFDTAPKYAADLVSETTGLRVEARLDGRAMKVTLTAGGPPEGRDLELWWIAGEGKAPVSLGLVPRDGTASVNLPPELVPGVAPAAAVQLAVSDEPLGGSPTGAPTGEVMAIAPLTTL</sequence>
<comment type="caution">
    <text evidence="10">The sequence shown here is derived from an EMBL/GenBank/DDBJ whole genome shotgun (WGS) entry which is preliminary data.</text>
</comment>
<name>A0ABW4R9M5_9RHOB</name>
<dbReference type="Pfam" id="PF10099">
    <property type="entry name" value="RskA_C"/>
    <property type="match status" value="1"/>
</dbReference>
<dbReference type="PANTHER" id="PTHR37461:SF1">
    <property type="entry name" value="ANTI-SIGMA-K FACTOR RSKA"/>
    <property type="match status" value="1"/>
</dbReference>
<dbReference type="EMBL" id="JBHUEN010000043">
    <property type="protein sequence ID" value="MFD1882740.1"/>
    <property type="molecule type" value="Genomic_DNA"/>
</dbReference>
<evidence type="ECO:0000256" key="8">
    <source>
        <dbReference type="ARBA" id="ARBA00030803"/>
    </source>
</evidence>
<feature type="domain" description="Anti-sigma K factor RskA C-terminal" evidence="9">
    <location>
        <begin position="109"/>
        <end position="229"/>
    </location>
</feature>
<keyword evidence="3" id="KW-1003">Cell membrane</keyword>
<accession>A0ABW4R9M5</accession>
<dbReference type="Gene3D" id="1.10.10.1320">
    <property type="entry name" value="Anti-sigma factor, zinc-finger domain"/>
    <property type="match status" value="1"/>
</dbReference>
<evidence type="ECO:0000313" key="10">
    <source>
        <dbReference type="EMBL" id="MFD1882740.1"/>
    </source>
</evidence>
<evidence type="ECO:0000256" key="6">
    <source>
        <dbReference type="ARBA" id="ARBA00023136"/>
    </source>
</evidence>
<keyword evidence="6" id="KW-0472">Membrane</keyword>
<evidence type="ECO:0000256" key="3">
    <source>
        <dbReference type="ARBA" id="ARBA00022475"/>
    </source>
</evidence>
<keyword evidence="5" id="KW-1133">Transmembrane helix</keyword>
<protein>
    <recommendedName>
        <fullName evidence="8">Regulator of SigK</fullName>
    </recommendedName>
    <alternativeName>
        <fullName evidence="7">Sigma-K anti-sigma factor RskA</fullName>
    </alternativeName>
</protein>